<feature type="compositionally biased region" description="Polar residues" evidence="1">
    <location>
        <begin position="1"/>
        <end position="22"/>
    </location>
</feature>
<evidence type="ECO:0000313" key="3">
    <source>
        <dbReference type="Proteomes" id="UP000799770"/>
    </source>
</evidence>
<organism evidence="2 3">
    <name type="scientific">Lophiotrema nucula</name>
    <dbReference type="NCBI Taxonomy" id="690887"/>
    <lineage>
        <taxon>Eukaryota</taxon>
        <taxon>Fungi</taxon>
        <taxon>Dikarya</taxon>
        <taxon>Ascomycota</taxon>
        <taxon>Pezizomycotina</taxon>
        <taxon>Dothideomycetes</taxon>
        <taxon>Pleosporomycetidae</taxon>
        <taxon>Pleosporales</taxon>
        <taxon>Lophiotremataceae</taxon>
        <taxon>Lophiotrema</taxon>
    </lineage>
</organism>
<feature type="region of interest" description="Disordered" evidence="1">
    <location>
        <begin position="1"/>
        <end position="77"/>
    </location>
</feature>
<gene>
    <name evidence="2" type="ORF">BDV96DRAFT_653932</name>
</gene>
<dbReference type="AlphaFoldDB" id="A0A6A5YK66"/>
<name>A0A6A5YK66_9PLEO</name>
<reference evidence="2" key="1">
    <citation type="journal article" date="2020" name="Stud. Mycol.">
        <title>101 Dothideomycetes genomes: a test case for predicting lifestyles and emergence of pathogens.</title>
        <authorList>
            <person name="Haridas S."/>
            <person name="Albert R."/>
            <person name="Binder M."/>
            <person name="Bloem J."/>
            <person name="Labutti K."/>
            <person name="Salamov A."/>
            <person name="Andreopoulos B."/>
            <person name="Baker S."/>
            <person name="Barry K."/>
            <person name="Bills G."/>
            <person name="Bluhm B."/>
            <person name="Cannon C."/>
            <person name="Castanera R."/>
            <person name="Culley D."/>
            <person name="Daum C."/>
            <person name="Ezra D."/>
            <person name="Gonzalez J."/>
            <person name="Henrissat B."/>
            <person name="Kuo A."/>
            <person name="Liang C."/>
            <person name="Lipzen A."/>
            <person name="Lutzoni F."/>
            <person name="Magnuson J."/>
            <person name="Mondo S."/>
            <person name="Nolan M."/>
            <person name="Ohm R."/>
            <person name="Pangilinan J."/>
            <person name="Park H.-J."/>
            <person name="Ramirez L."/>
            <person name="Alfaro M."/>
            <person name="Sun H."/>
            <person name="Tritt A."/>
            <person name="Yoshinaga Y."/>
            <person name="Zwiers L.-H."/>
            <person name="Turgeon B."/>
            <person name="Goodwin S."/>
            <person name="Spatafora J."/>
            <person name="Crous P."/>
            <person name="Grigoriev I."/>
        </authorList>
    </citation>
    <scope>NUCLEOTIDE SEQUENCE</scope>
    <source>
        <strain evidence="2">CBS 627.86</strain>
    </source>
</reference>
<protein>
    <submittedName>
        <fullName evidence="2">Uncharacterized protein</fullName>
    </submittedName>
</protein>
<evidence type="ECO:0000256" key="1">
    <source>
        <dbReference type="SAM" id="MobiDB-lite"/>
    </source>
</evidence>
<dbReference type="Proteomes" id="UP000799770">
    <property type="component" value="Unassembled WGS sequence"/>
</dbReference>
<evidence type="ECO:0000313" key="2">
    <source>
        <dbReference type="EMBL" id="KAF2107340.1"/>
    </source>
</evidence>
<sequence length="177" mass="19527">MSNLKNTMKSLNSLVLNASPPKTEQKIASPEEALKMLRDALAPREEKPSSEVPPKESGVEGGYTPLHPLHPDSHTQRVLQHVPAPPLIVGNPDSGNYYSFTPPIADAKKEVEASGLPRRIKDCLQSQISRKETTSSKYSKLPGSRKIDRLTLIKGAQAAESRRKAWIARRERDGQSN</sequence>
<proteinExistence type="predicted"/>
<accession>A0A6A5YK66</accession>
<keyword evidence="3" id="KW-1185">Reference proteome</keyword>
<dbReference type="EMBL" id="ML977355">
    <property type="protein sequence ID" value="KAF2107340.1"/>
    <property type="molecule type" value="Genomic_DNA"/>
</dbReference>
<feature type="compositionally biased region" description="Basic and acidic residues" evidence="1">
    <location>
        <begin position="32"/>
        <end position="58"/>
    </location>
</feature>